<dbReference type="AlphaFoldDB" id="A0A9P6AZR9"/>
<name>A0A9P6AZR9_9AGAM</name>
<dbReference type="SUPFAM" id="SSF51735">
    <property type="entry name" value="NAD(P)-binding Rossmann-fold domains"/>
    <property type="match status" value="1"/>
</dbReference>
<dbReference type="Proteomes" id="UP000886523">
    <property type="component" value="Unassembled WGS sequence"/>
</dbReference>
<dbReference type="Pfam" id="PF01370">
    <property type="entry name" value="Epimerase"/>
    <property type="match status" value="1"/>
</dbReference>
<dbReference type="GO" id="GO:0016616">
    <property type="term" value="F:oxidoreductase activity, acting on the CH-OH group of donors, NAD or NADP as acceptor"/>
    <property type="evidence" value="ECO:0007669"/>
    <property type="project" value="TreeGrafter"/>
</dbReference>
<feature type="domain" description="NAD-dependent epimerase/dehydratase" evidence="3">
    <location>
        <begin position="9"/>
        <end position="259"/>
    </location>
</feature>
<sequence>MVAITSGKILVTGGAGYIGAWVIKSAIDRGYIVVAAVRNDDQGDEIVNSFPEYKGKVSYTLVTDITKEGAYDEAVKDVDAVMHVASPVVWKWEDPSEIIGPAVKGTLGILNSAQKFGTNVKRVIFTSSAVAIHNYVSAEPGQQFDETNWNDISPAHVERDGKNSNPWEVYNASKTIAEKSAWTWVKETKPKFDVTAVLPVFCFGPHIHNAKKRLGSTPAILLSTLPAGDTSGKWTGDVVDVRDIALIHILSLEVPEAGGERIAGSETIFAWQDIYDVLNDAGYPNIPGKDTKGAGLNKATTRVSNAKSLKLFKGFQYRSFNEYIKEMGATLHKDGFFTAPPTA</sequence>
<evidence type="ECO:0000313" key="4">
    <source>
        <dbReference type="EMBL" id="KAF9515021.1"/>
    </source>
</evidence>
<dbReference type="Gene3D" id="3.40.50.720">
    <property type="entry name" value="NAD(P)-binding Rossmann-like Domain"/>
    <property type="match status" value="1"/>
</dbReference>
<dbReference type="EMBL" id="MU128954">
    <property type="protein sequence ID" value="KAF9515021.1"/>
    <property type="molecule type" value="Genomic_DNA"/>
</dbReference>
<protein>
    <recommendedName>
        <fullName evidence="3">NAD-dependent epimerase/dehydratase domain-containing protein</fullName>
    </recommendedName>
</protein>
<evidence type="ECO:0000256" key="2">
    <source>
        <dbReference type="ARBA" id="ARBA00023445"/>
    </source>
</evidence>
<keyword evidence="5" id="KW-1185">Reference proteome</keyword>
<evidence type="ECO:0000259" key="3">
    <source>
        <dbReference type="Pfam" id="PF01370"/>
    </source>
</evidence>
<dbReference type="InterPro" id="IPR036291">
    <property type="entry name" value="NAD(P)-bd_dom_sf"/>
</dbReference>
<dbReference type="InterPro" id="IPR050425">
    <property type="entry name" value="NAD(P)_dehydrat-like"/>
</dbReference>
<comment type="caution">
    <text evidence="4">The sequence shown here is derived from an EMBL/GenBank/DDBJ whole genome shotgun (WGS) entry which is preliminary data.</text>
</comment>
<evidence type="ECO:0000256" key="1">
    <source>
        <dbReference type="ARBA" id="ARBA00023002"/>
    </source>
</evidence>
<dbReference type="PANTHER" id="PTHR10366">
    <property type="entry name" value="NAD DEPENDENT EPIMERASE/DEHYDRATASE"/>
    <property type="match status" value="1"/>
</dbReference>
<organism evidence="4 5">
    <name type="scientific">Hydnum rufescens UP504</name>
    <dbReference type="NCBI Taxonomy" id="1448309"/>
    <lineage>
        <taxon>Eukaryota</taxon>
        <taxon>Fungi</taxon>
        <taxon>Dikarya</taxon>
        <taxon>Basidiomycota</taxon>
        <taxon>Agaricomycotina</taxon>
        <taxon>Agaricomycetes</taxon>
        <taxon>Cantharellales</taxon>
        <taxon>Hydnaceae</taxon>
        <taxon>Hydnum</taxon>
    </lineage>
</organism>
<evidence type="ECO:0000313" key="5">
    <source>
        <dbReference type="Proteomes" id="UP000886523"/>
    </source>
</evidence>
<comment type="similarity">
    <text evidence="2">Belongs to the NAD(P)-dependent epimerase/dehydratase family. Dihydroflavonol-4-reductase subfamily.</text>
</comment>
<dbReference type="PANTHER" id="PTHR10366:SF564">
    <property type="entry name" value="STEROL-4-ALPHA-CARBOXYLATE 3-DEHYDROGENASE, DECARBOXYLATING"/>
    <property type="match status" value="1"/>
</dbReference>
<gene>
    <name evidence="4" type="ORF">BS47DRAFT_1391946</name>
</gene>
<proteinExistence type="inferred from homology"/>
<dbReference type="OrthoDB" id="2735536at2759"/>
<dbReference type="InterPro" id="IPR001509">
    <property type="entry name" value="Epimerase_deHydtase"/>
</dbReference>
<accession>A0A9P6AZR9</accession>
<keyword evidence="1" id="KW-0560">Oxidoreductase</keyword>
<reference evidence="4" key="1">
    <citation type="journal article" date="2020" name="Nat. Commun.">
        <title>Large-scale genome sequencing of mycorrhizal fungi provides insights into the early evolution of symbiotic traits.</title>
        <authorList>
            <person name="Miyauchi S."/>
            <person name="Kiss E."/>
            <person name="Kuo A."/>
            <person name="Drula E."/>
            <person name="Kohler A."/>
            <person name="Sanchez-Garcia M."/>
            <person name="Morin E."/>
            <person name="Andreopoulos B."/>
            <person name="Barry K.W."/>
            <person name="Bonito G."/>
            <person name="Buee M."/>
            <person name="Carver A."/>
            <person name="Chen C."/>
            <person name="Cichocki N."/>
            <person name="Clum A."/>
            <person name="Culley D."/>
            <person name="Crous P.W."/>
            <person name="Fauchery L."/>
            <person name="Girlanda M."/>
            <person name="Hayes R.D."/>
            <person name="Keri Z."/>
            <person name="LaButti K."/>
            <person name="Lipzen A."/>
            <person name="Lombard V."/>
            <person name="Magnuson J."/>
            <person name="Maillard F."/>
            <person name="Murat C."/>
            <person name="Nolan M."/>
            <person name="Ohm R.A."/>
            <person name="Pangilinan J."/>
            <person name="Pereira M.F."/>
            <person name="Perotto S."/>
            <person name="Peter M."/>
            <person name="Pfister S."/>
            <person name="Riley R."/>
            <person name="Sitrit Y."/>
            <person name="Stielow J.B."/>
            <person name="Szollosi G."/>
            <person name="Zifcakova L."/>
            <person name="Stursova M."/>
            <person name="Spatafora J.W."/>
            <person name="Tedersoo L."/>
            <person name="Vaario L.M."/>
            <person name="Yamada A."/>
            <person name="Yan M."/>
            <person name="Wang P."/>
            <person name="Xu J."/>
            <person name="Bruns T."/>
            <person name="Baldrian P."/>
            <person name="Vilgalys R."/>
            <person name="Dunand C."/>
            <person name="Henrissat B."/>
            <person name="Grigoriev I.V."/>
            <person name="Hibbett D."/>
            <person name="Nagy L.G."/>
            <person name="Martin F.M."/>
        </authorList>
    </citation>
    <scope>NUCLEOTIDE SEQUENCE</scope>
    <source>
        <strain evidence="4">UP504</strain>
    </source>
</reference>